<dbReference type="EMBL" id="FOLO01000004">
    <property type="protein sequence ID" value="SFC07649.1"/>
    <property type="molecule type" value="Genomic_DNA"/>
</dbReference>
<dbReference type="GO" id="GO:0030020">
    <property type="term" value="F:extracellular matrix structural constituent conferring tensile strength"/>
    <property type="evidence" value="ECO:0007669"/>
    <property type="project" value="TreeGrafter"/>
</dbReference>
<feature type="non-terminal residue" evidence="3">
    <location>
        <position position="466"/>
    </location>
</feature>
<gene>
    <name evidence="3" type="ORF">SAMN02745724_00849</name>
</gene>
<organism evidence="3 4">
    <name type="scientific">Pseudoalteromonas denitrificans DSM 6059</name>
    <dbReference type="NCBI Taxonomy" id="1123010"/>
    <lineage>
        <taxon>Bacteria</taxon>
        <taxon>Pseudomonadati</taxon>
        <taxon>Pseudomonadota</taxon>
        <taxon>Gammaproteobacteria</taxon>
        <taxon>Alteromonadales</taxon>
        <taxon>Pseudoalteromonadaceae</taxon>
        <taxon>Pseudoalteromonas</taxon>
    </lineage>
</organism>
<evidence type="ECO:0000313" key="4">
    <source>
        <dbReference type="Proteomes" id="UP000198862"/>
    </source>
</evidence>
<dbReference type="GO" id="GO:0005615">
    <property type="term" value="C:extracellular space"/>
    <property type="evidence" value="ECO:0007669"/>
    <property type="project" value="TreeGrafter"/>
</dbReference>
<dbReference type="InterPro" id="IPR050149">
    <property type="entry name" value="Collagen_superfamily"/>
</dbReference>
<feature type="compositionally biased region" description="Basic and acidic residues" evidence="1">
    <location>
        <begin position="457"/>
        <end position="466"/>
    </location>
</feature>
<accession>A0A1I1G7F4</accession>
<dbReference type="Pfam" id="PF01391">
    <property type="entry name" value="Collagen"/>
    <property type="match status" value="3"/>
</dbReference>
<proteinExistence type="predicted"/>
<keyword evidence="4" id="KW-1185">Reference proteome</keyword>
<dbReference type="GO" id="GO:0030198">
    <property type="term" value="P:extracellular matrix organization"/>
    <property type="evidence" value="ECO:0007669"/>
    <property type="project" value="TreeGrafter"/>
</dbReference>
<evidence type="ECO:0000256" key="1">
    <source>
        <dbReference type="SAM" id="MobiDB-lite"/>
    </source>
</evidence>
<protein>
    <submittedName>
        <fullName evidence="3">Carbohydrate binding domain-containing protein</fullName>
    </submittedName>
</protein>
<name>A0A1I1G7F4_9GAMM</name>
<evidence type="ECO:0000256" key="2">
    <source>
        <dbReference type="SAM" id="SignalP"/>
    </source>
</evidence>
<feature type="region of interest" description="Disordered" evidence="1">
    <location>
        <begin position="414"/>
        <end position="466"/>
    </location>
</feature>
<feature type="signal peptide" evidence="2">
    <location>
        <begin position="1"/>
        <end position="19"/>
    </location>
</feature>
<dbReference type="Gene3D" id="2.10.10.20">
    <property type="entry name" value="Carbohydrate-binding module superfamily 5/12"/>
    <property type="match status" value="2"/>
</dbReference>
<dbReference type="GO" id="GO:0031012">
    <property type="term" value="C:extracellular matrix"/>
    <property type="evidence" value="ECO:0007669"/>
    <property type="project" value="TreeGrafter"/>
</dbReference>
<dbReference type="STRING" id="1123010.SAMN02745724_00849"/>
<reference evidence="3 4" key="1">
    <citation type="submission" date="2016-10" db="EMBL/GenBank/DDBJ databases">
        <authorList>
            <person name="de Groot N.N."/>
        </authorList>
    </citation>
    <scope>NUCLEOTIDE SEQUENCE [LARGE SCALE GENOMIC DNA]</scope>
    <source>
        <strain evidence="3 4">DSM 6059</strain>
    </source>
</reference>
<sequence>MKKTTLAVLLSLASMSGFSAELNHQGTLTNSNSQEPVEGTFNVTFSLYDEELLLWQSIRNVEFIAGVYQINLGSVNPINESIFSRSNINLGIKIEDDTEMSPRLSIDTFPKAYHAKVASSVKGQVDASSIFVAGEMIINEFGEWVGSPSGLEGKAGVDGKDGVNGLDGKDGVNGLDGKDGVNGLDGKDGVNGLDGKDGVNGLDGKDGINGLDGKSGFESKGLWDQNSQYIKNDFVTYQGSVFIALNNLQSSSESLTPKLDSSNWQLLVSKGDKGLDGKNGVDGIAGKDGLDGKNGVDGIAGKDGLDGKNGVDGIAGKDGLAGKNGVDGTAGKDGLDGTNGVDGIAGKDGKDGLRFRGVWDQNTEYVKNDFVTYQGNTYITLNNLQSDNESKMPELDSQNWKLFVAKGDKGLDGKDGIAGRDGTNGSNGKDGIAGIDGANGLDGKDGIAGKDGANGLDGKDGIAGKD</sequence>
<feature type="region of interest" description="Disordered" evidence="1">
    <location>
        <begin position="322"/>
        <end position="343"/>
    </location>
</feature>
<feature type="chain" id="PRO_5011784245" evidence="2">
    <location>
        <begin position="20"/>
        <end position="466"/>
    </location>
</feature>
<dbReference type="Proteomes" id="UP000198862">
    <property type="component" value="Unassembled WGS sequence"/>
</dbReference>
<keyword evidence="2" id="KW-0732">Signal</keyword>
<dbReference type="InterPro" id="IPR008160">
    <property type="entry name" value="Collagen"/>
</dbReference>
<evidence type="ECO:0000313" key="3">
    <source>
        <dbReference type="EMBL" id="SFC07649.1"/>
    </source>
</evidence>
<dbReference type="PANTHER" id="PTHR24023:SF1111">
    <property type="entry name" value="EMI DOMAIN-CONTAINING PROTEIN 1-LIKE ISOFORM X1"/>
    <property type="match status" value="1"/>
</dbReference>
<dbReference type="AlphaFoldDB" id="A0A1I1G7F4"/>
<dbReference type="PANTHER" id="PTHR24023">
    <property type="entry name" value="COLLAGEN ALPHA"/>
    <property type="match status" value="1"/>
</dbReference>